<dbReference type="STRING" id="228958.SAMN04488007_1975"/>
<keyword evidence="4" id="KW-1185">Reference proteome</keyword>
<dbReference type="Pfam" id="PF16655">
    <property type="entry name" value="PhoD_N"/>
    <property type="match status" value="1"/>
</dbReference>
<gene>
    <name evidence="3" type="ORF">SAMN04488007_1975</name>
</gene>
<evidence type="ECO:0000259" key="2">
    <source>
        <dbReference type="Pfam" id="PF16655"/>
    </source>
</evidence>
<protein>
    <submittedName>
        <fullName evidence="3">Alkaline phosphatase D</fullName>
    </submittedName>
</protein>
<dbReference type="PANTHER" id="PTHR43606">
    <property type="entry name" value="PHOSPHATASE, PUTATIVE (AFU_ORTHOLOGUE AFUA_6G08710)-RELATED"/>
    <property type="match status" value="1"/>
</dbReference>
<feature type="domain" description="Phospholipase D N-terminal" evidence="2">
    <location>
        <begin position="54"/>
        <end position="140"/>
    </location>
</feature>
<evidence type="ECO:0000259" key="1">
    <source>
        <dbReference type="Pfam" id="PF09423"/>
    </source>
</evidence>
<sequence>MKTTKNTRRNFIQKTLMASGGLILAPNFISCSDDDDLQVAYDEALLTVQNFNYGVASFDPSSSGVIIWTRFNTVNVEIIWEVATESSFSSILRTGKITTEGSRDNTLSIELTELDADQKLYYRFISTTDNSISVVGETITLPTDATQAKLAVCSCSNYQAGLFNVYDAMANSDADIIVHLGDYFYEYGAGGYGSTAENAFLNRLHEPAGEIISLEDYRTRYKQYRSDAALQLAHQKKPFICVWDDHEIANDTYKEGAENHDEATEGSFEVRKQNALQAYSEFLPFSRISADDNSIIYRSVNIGNLVNLILMDTRLIGRDKQLNITDYVTATGFDTAAFQTALTDPSRSILGVTQRDWVLSELNSSAAKWQVLGQQVLMGQMYIPIELLTSFGLPEFGTILTELVTIKLRLLNNDPTLTNEEIARVTTAIPYNLDAWDGYPIDREIIYAGLNGKKIVTFAGDTHNAWQNTLKAQNGTEVGIELATSSISSPGFETYLGANSSPELIAGFQEALIALIDGLNYFDASKRGYMMTTFTTSDVTSEWIFVDTLLSESYTTETGYTLTYS</sequence>
<dbReference type="SUPFAM" id="SSF56300">
    <property type="entry name" value="Metallo-dependent phosphatases"/>
    <property type="match status" value="1"/>
</dbReference>
<dbReference type="PANTHER" id="PTHR43606:SF2">
    <property type="entry name" value="ALKALINE PHOSPHATASE FAMILY PROTEIN (AFU_ORTHOLOGUE AFUA_5G03860)"/>
    <property type="match status" value="1"/>
</dbReference>
<reference evidence="4" key="1">
    <citation type="submission" date="2016-11" db="EMBL/GenBank/DDBJ databases">
        <authorList>
            <person name="Varghese N."/>
            <person name="Submissions S."/>
        </authorList>
    </citation>
    <scope>NUCLEOTIDE SEQUENCE [LARGE SCALE GENOMIC DNA]</scope>
    <source>
        <strain evidence="4">DSM 16478</strain>
    </source>
</reference>
<dbReference type="InterPro" id="IPR052900">
    <property type="entry name" value="Phospholipid_Metab_Enz"/>
</dbReference>
<dbReference type="Proteomes" id="UP000184314">
    <property type="component" value="Unassembled WGS sequence"/>
</dbReference>
<dbReference type="RefSeq" id="WP_073243466.1">
    <property type="nucleotide sequence ID" value="NZ_FQZX01000001.1"/>
</dbReference>
<dbReference type="InterPro" id="IPR038607">
    <property type="entry name" value="PhoD-like_sf"/>
</dbReference>
<dbReference type="CDD" id="cd07389">
    <property type="entry name" value="MPP_PhoD"/>
    <property type="match status" value="1"/>
</dbReference>
<evidence type="ECO:0000313" key="3">
    <source>
        <dbReference type="EMBL" id="SHJ92725.1"/>
    </source>
</evidence>
<dbReference type="EMBL" id="FQZX01000001">
    <property type="protein sequence ID" value="SHJ92725.1"/>
    <property type="molecule type" value="Genomic_DNA"/>
</dbReference>
<dbReference type="InterPro" id="IPR032093">
    <property type="entry name" value="PhoD_N"/>
</dbReference>
<dbReference type="InterPro" id="IPR029052">
    <property type="entry name" value="Metallo-depent_PP-like"/>
</dbReference>
<dbReference type="InterPro" id="IPR018946">
    <property type="entry name" value="PhoD-like_MPP"/>
</dbReference>
<dbReference type="OrthoDB" id="9763616at2"/>
<feature type="domain" description="PhoD-like phosphatase metallophosphatase" evidence="1">
    <location>
        <begin position="150"/>
        <end position="543"/>
    </location>
</feature>
<dbReference type="Gene3D" id="3.60.21.70">
    <property type="entry name" value="PhoD-like phosphatase"/>
    <property type="match status" value="1"/>
</dbReference>
<evidence type="ECO:0000313" key="4">
    <source>
        <dbReference type="Proteomes" id="UP000184314"/>
    </source>
</evidence>
<dbReference type="AlphaFoldDB" id="A0A1M6NAK9"/>
<organism evidence="3 4">
    <name type="scientific">Maribacter aquivivus</name>
    <dbReference type="NCBI Taxonomy" id="228958"/>
    <lineage>
        <taxon>Bacteria</taxon>
        <taxon>Pseudomonadati</taxon>
        <taxon>Bacteroidota</taxon>
        <taxon>Flavobacteriia</taxon>
        <taxon>Flavobacteriales</taxon>
        <taxon>Flavobacteriaceae</taxon>
        <taxon>Maribacter</taxon>
    </lineage>
</organism>
<dbReference type="Pfam" id="PF09423">
    <property type="entry name" value="PhoD"/>
    <property type="match status" value="1"/>
</dbReference>
<proteinExistence type="predicted"/>
<name>A0A1M6NAK9_9FLAO</name>
<dbReference type="Gene3D" id="2.60.40.380">
    <property type="entry name" value="Purple acid phosphatase-like, N-terminal"/>
    <property type="match status" value="1"/>
</dbReference>
<accession>A0A1M6NAK9</accession>